<reference evidence="2 3" key="1">
    <citation type="submission" date="2024-06" db="EMBL/GenBank/DDBJ databases">
        <title>The Natural Products Discovery Center: Release of the First 8490 Sequenced Strains for Exploring Actinobacteria Biosynthetic Diversity.</title>
        <authorList>
            <person name="Kalkreuter E."/>
            <person name="Kautsar S.A."/>
            <person name="Yang D."/>
            <person name="Bader C.D."/>
            <person name="Teijaro C.N."/>
            <person name="Fluegel L."/>
            <person name="Davis C.M."/>
            <person name="Simpson J.R."/>
            <person name="Lauterbach L."/>
            <person name="Steele A.D."/>
            <person name="Gui C."/>
            <person name="Meng S."/>
            <person name="Li G."/>
            <person name="Viehrig K."/>
            <person name="Ye F."/>
            <person name="Su P."/>
            <person name="Kiefer A.F."/>
            <person name="Nichols A."/>
            <person name="Cepeda A.J."/>
            <person name="Yan W."/>
            <person name="Fan B."/>
            <person name="Jiang Y."/>
            <person name="Adhikari A."/>
            <person name="Zheng C.-J."/>
            <person name="Schuster L."/>
            <person name="Cowan T.M."/>
            <person name="Smanski M.J."/>
            <person name="Chevrette M.G."/>
            <person name="De Carvalho L.P.S."/>
            <person name="Shen B."/>
        </authorList>
    </citation>
    <scope>NUCLEOTIDE SEQUENCE [LARGE SCALE GENOMIC DNA]</scope>
    <source>
        <strain evidence="2 3">NPDC033039</strain>
    </source>
</reference>
<accession>A0ABV2YZA5</accession>
<feature type="region of interest" description="Disordered" evidence="1">
    <location>
        <begin position="1"/>
        <end position="40"/>
    </location>
</feature>
<dbReference type="RefSeq" id="WP_245654982.1">
    <property type="nucleotide sequence ID" value="NZ_JBEZVI010000009.1"/>
</dbReference>
<proteinExistence type="predicted"/>
<keyword evidence="3" id="KW-1185">Reference proteome</keyword>
<dbReference type="Proteomes" id="UP001550853">
    <property type="component" value="Unassembled WGS sequence"/>
</dbReference>
<dbReference type="SUPFAM" id="SSF53822">
    <property type="entry name" value="Periplasmic binding protein-like I"/>
    <property type="match status" value="1"/>
</dbReference>
<feature type="compositionally biased region" description="Basic residues" evidence="1">
    <location>
        <begin position="1"/>
        <end position="12"/>
    </location>
</feature>
<evidence type="ECO:0000313" key="3">
    <source>
        <dbReference type="Proteomes" id="UP001550853"/>
    </source>
</evidence>
<name>A0ABV2YZA5_9ACTN</name>
<protein>
    <recommendedName>
        <fullName evidence="4">Leucine-binding protein domain-containing protein</fullName>
    </recommendedName>
</protein>
<dbReference type="InterPro" id="IPR028082">
    <property type="entry name" value="Peripla_BP_I"/>
</dbReference>
<dbReference type="EMBL" id="JBEZVI010000009">
    <property type="protein sequence ID" value="MEU3711078.1"/>
    <property type="molecule type" value="Genomic_DNA"/>
</dbReference>
<evidence type="ECO:0000256" key="1">
    <source>
        <dbReference type="SAM" id="MobiDB-lite"/>
    </source>
</evidence>
<dbReference type="Gene3D" id="3.40.50.2300">
    <property type="match status" value="1"/>
</dbReference>
<evidence type="ECO:0008006" key="4">
    <source>
        <dbReference type="Google" id="ProtNLM"/>
    </source>
</evidence>
<organism evidence="2 3">
    <name type="scientific">Streptomyces catenulae</name>
    <dbReference type="NCBI Taxonomy" id="66875"/>
    <lineage>
        <taxon>Bacteria</taxon>
        <taxon>Bacillati</taxon>
        <taxon>Actinomycetota</taxon>
        <taxon>Actinomycetes</taxon>
        <taxon>Kitasatosporales</taxon>
        <taxon>Streptomycetaceae</taxon>
        <taxon>Streptomyces</taxon>
    </lineage>
</organism>
<evidence type="ECO:0000313" key="2">
    <source>
        <dbReference type="EMBL" id="MEU3711078.1"/>
    </source>
</evidence>
<comment type="caution">
    <text evidence="2">The sequence shown here is derived from an EMBL/GenBank/DDBJ whole genome shotgun (WGS) entry which is preliminary data.</text>
</comment>
<gene>
    <name evidence="2" type="ORF">AB0E61_13390</name>
</gene>
<sequence>MTIHGKRRHRSGRGPVAGASGTPDRPPDEGEAMPVRDGAERRTASPLLPAAEVAAQLSGVPAPAAPTDAELAAVLALLTAPPGVRRPRVDAVVVGHSRDAVSVAAARAFAEAWRAAGRQVWATVDWPEEAASWLRFANRLTAPEPDAWVIAAAPRGWARMSRRLRHSTGWDPARTVGFAALGDSRLAALTGPGTLDGMRGATADGHTWLIDRGWVTRTLPGPPA</sequence>